<dbReference type="RefSeq" id="WP_090885431.1">
    <property type="nucleotide sequence ID" value="NZ_FOGG01000017.1"/>
</dbReference>
<evidence type="ECO:0000313" key="2">
    <source>
        <dbReference type="EMBL" id="SER81285.1"/>
    </source>
</evidence>
<keyword evidence="1" id="KW-1133">Transmembrane helix</keyword>
<protein>
    <submittedName>
        <fullName evidence="2">Uncharacterized protein</fullName>
    </submittedName>
</protein>
<reference evidence="2 3" key="1">
    <citation type="submission" date="2016-10" db="EMBL/GenBank/DDBJ databases">
        <authorList>
            <person name="de Groot N.N."/>
        </authorList>
    </citation>
    <scope>NUCLEOTIDE SEQUENCE [LARGE SCALE GENOMIC DNA]</scope>
    <source>
        <strain evidence="2 3">DSM 18610</strain>
    </source>
</reference>
<proteinExistence type="predicted"/>
<evidence type="ECO:0000256" key="1">
    <source>
        <dbReference type="SAM" id="Phobius"/>
    </source>
</evidence>
<keyword evidence="1" id="KW-0812">Transmembrane</keyword>
<dbReference type="Proteomes" id="UP000199572">
    <property type="component" value="Unassembled WGS sequence"/>
</dbReference>
<organism evidence="2 3">
    <name type="scientific">Pedobacter rhizosphaerae</name>
    <dbReference type="NCBI Taxonomy" id="390241"/>
    <lineage>
        <taxon>Bacteria</taxon>
        <taxon>Pseudomonadati</taxon>
        <taxon>Bacteroidota</taxon>
        <taxon>Sphingobacteriia</taxon>
        <taxon>Sphingobacteriales</taxon>
        <taxon>Sphingobacteriaceae</taxon>
        <taxon>Pedobacter</taxon>
    </lineage>
</organism>
<sequence length="74" mass="8416">MEKALNFLGIIFSIWFLLTAWVWTYNAALFISYPIGIIALLILIFSSSRWGKKVIKTILLIGFIASTAALFLYK</sequence>
<feature type="transmembrane region" description="Helical" evidence="1">
    <location>
        <begin position="7"/>
        <end position="24"/>
    </location>
</feature>
<gene>
    <name evidence="2" type="ORF">SAMN04488023_11718</name>
</gene>
<evidence type="ECO:0000313" key="3">
    <source>
        <dbReference type="Proteomes" id="UP000199572"/>
    </source>
</evidence>
<feature type="transmembrane region" description="Helical" evidence="1">
    <location>
        <begin position="54"/>
        <end position="73"/>
    </location>
</feature>
<dbReference type="EMBL" id="FOGG01000017">
    <property type="protein sequence ID" value="SER81285.1"/>
    <property type="molecule type" value="Genomic_DNA"/>
</dbReference>
<keyword evidence="3" id="KW-1185">Reference proteome</keyword>
<name>A0A1H9S9K9_9SPHI</name>
<dbReference type="AlphaFoldDB" id="A0A1H9S9K9"/>
<accession>A0A1H9S9K9</accession>
<feature type="transmembrane region" description="Helical" evidence="1">
    <location>
        <begin position="30"/>
        <end position="47"/>
    </location>
</feature>
<dbReference type="OrthoDB" id="773031at2"/>
<keyword evidence="1" id="KW-0472">Membrane</keyword>